<accession>A0A6J6U5J3</accession>
<protein>
    <submittedName>
        <fullName evidence="3">Unannotated protein</fullName>
    </submittedName>
</protein>
<name>A0A6J6U5J3_9ZZZZ</name>
<proteinExistence type="predicted"/>
<dbReference type="PROSITE" id="PS50893">
    <property type="entry name" value="ABC_TRANSPORTER_2"/>
    <property type="match status" value="1"/>
</dbReference>
<evidence type="ECO:0000313" key="3">
    <source>
        <dbReference type="EMBL" id="CAB4753609.1"/>
    </source>
</evidence>
<organism evidence="3">
    <name type="scientific">freshwater metagenome</name>
    <dbReference type="NCBI Taxonomy" id="449393"/>
    <lineage>
        <taxon>unclassified sequences</taxon>
        <taxon>metagenomes</taxon>
        <taxon>ecological metagenomes</taxon>
    </lineage>
</organism>
<evidence type="ECO:0000256" key="1">
    <source>
        <dbReference type="ARBA" id="ARBA00022448"/>
    </source>
</evidence>
<dbReference type="InterPro" id="IPR050166">
    <property type="entry name" value="ABC_transporter_ATP-bind"/>
</dbReference>
<evidence type="ECO:0000259" key="2">
    <source>
        <dbReference type="PROSITE" id="PS50893"/>
    </source>
</evidence>
<dbReference type="GO" id="GO:0016887">
    <property type="term" value="F:ATP hydrolysis activity"/>
    <property type="evidence" value="ECO:0007669"/>
    <property type="project" value="InterPro"/>
</dbReference>
<gene>
    <name evidence="3" type="ORF">UFOPK2761_02145</name>
</gene>
<keyword evidence="1" id="KW-0813">Transport</keyword>
<dbReference type="InterPro" id="IPR027417">
    <property type="entry name" value="P-loop_NTPase"/>
</dbReference>
<dbReference type="PANTHER" id="PTHR42788:SF19">
    <property type="entry name" value="ALIPHATIC SULFONATES IMPORT ATP-BINDING PROTEIN SSUB 2"/>
    <property type="match status" value="1"/>
</dbReference>
<dbReference type="PANTHER" id="PTHR42788">
    <property type="entry name" value="TAURINE IMPORT ATP-BINDING PROTEIN-RELATED"/>
    <property type="match status" value="1"/>
</dbReference>
<sequence>MKLVQVEDPAVGSFDLEDGEVGVLLGRSGAGKTVLIKKLLGLDRRLIARRGSPLSHSCAYVPQSDGVLLDLTVLGNVTCPDPHVAPVPQERALDWLDLVGLRARASSAASDLSLAERRRVALARALSRQKPLLILDGDFDHTLDALLRDLLATVPHLCSVLTTSCVADMRVWKADRVGVVEGSRLIAVGTMGDLVSSLDPDVRAALSWTMA</sequence>
<dbReference type="Gene3D" id="3.40.50.300">
    <property type="entry name" value="P-loop containing nucleotide triphosphate hydrolases"/>
    <property type="match status" value="1"/>
</dbReference>
<dbReference type="AlphaFoldDB" id="A0A6J6U5J3"/>
<dbReference type="Pfam" id="PF00005">
    <property type="entry name" value="ABC_tran"/>
    <property type="match status" value="1"/>
</dbReference>
<dbReference type="InterPro" id="IPR003439">
    <property type="entry name" value="ABC_transporter-like_ATP-bd"/>
</dbReference>
<dbReference type="GO" id="GO:0005524">
    <property type="term" value="F:ATP binding"/>
    <property type="evidence" value="ECO:0007669"/>
    <property type="project" value="InterPro"/>
</dbReference>
<feature type="domain" description="ABC transporter" evidence="2">
    <location>
        <begin position="4"/>
        <end position="207"/>
    </location>
</feature>
<reference evidence="3" key="1">
    <citation type="submission" date="2020-05" db="EMBL/GenBank/DDBJ databases">
        <authorList>
            <person name="Chiriac C."/>
            <person name="Salcher M."/>
            <person name="Ghai R."/>
            <person name="Kavagutti S V."/>
        </authorList>
    </citation>
    <scope>NUCLEOTIDE SEQUENCE</scope>
</reference>
<dbReference type="EMBL" id="CAEZYQ010000016">
    <property type="protein sequence ID" value="CAB4753609.1"/>
    <property type="molecule type" value="Genomic_DNA"/>
</dbReference>
<dbReference type="SUPFAM" id="SSF52540">
    <property type="entry name" value="P-loop containing nucleoside triphosphate hydrolases"/>
    <property type="match status" value="1"/>
</dbReference>